<proteinExistence type="inferred from homology"/>
<evidence type="ECO:0000256" key="10">
    <source>
        <dbReference type="ARBA" id="ARBA00022982"/>
    </source>
</evidence>
<feature type="transmembrane region" description="Helical" evidence="17">
    <location>
        <begin position="59"/>
        <end position="79"/>
    </location>
</feature>
<evidence type="ECO:0000256" key="8">
    <source>
        <dbReference type="ARBA" id="ARBA00022792"/>
    </source>
</evidence>
<dbReference type="EMBL" id="MT874670">
    <property type="protein sequence ID" value="QOV08641.1"/>
    <property type="molecule type" value="Genomic_DNA"/>
</dbReference>
<reference evidence="20" key="1">
    <citation type="journal article" date="2020" name="Zootaxa">
        <title>A revision of the Dwarf Geckos, genus Lygodactylus (Squamata: Gekkonidae), from Angola, with the description of three new species.</title>
        <authorList>
            <person name="Marques M.P."/>
            <person name="Ceriaco L.M.P."/>
            <person name="Buehler M.D."/>
            <person name="Bandeira S.A."/>
            <person name="Janota J.M."/>
            <person name="Bauer A.M."/>
        </authorList>
    </citation>
    <scope>NUCLEOTIDE SEQUENCE</scope>
</reference>
<dbReference type="EC" id="7.1.1.2" evidence="3 17"/>
<evidence type="ECO:0000256" key="2">
    <source>
        <dbReference type="ARBA" id="ARBA00007012"/>
    </source>
</evidence>
<keyword evidence="15 17" id="KW-0472">Membrane</keyword>
<feature type="domain" description="NADH dehydrogenase subunit 2 C-terminal" evidence="19">
    <location>
        <begin position="289"/>
        <end position="337"/>
    </location>
</feature>
<feature type="transmembrane region" description="Helical" evidence="17">
    <location>
        <begin position="176"/>
        <end position="195"/>
    </location>
</feature>
<dbReference type="GO" id="GO:0006120">
    <property type="term" value="P:mitochondrial electron transport, NADH to ubiquinone"/>
    <property type="evidence" value="ECO:0007669"/>
    <property type="project" value="InterPro"/>
</dbReference>
<gene>
    <name evidence="20" type="primary">ND2</name>
</gene>
<keyword evidence="7 17" id="KW-0812">Transmembrane</keyword>
<feature type="transmembrane region" description="Helical" evidence="17">
    <location>
        <begin position="233"/>
        <end position="253"/>
    </location>
</feature>
<keyword evidence="14 17" id="KW-0496">Mitochondrion</keyword>
<name>A0A7U3NL27_9SAUR</name>
<feature type="transmembrane region" description="Helical" evidence="17">
    <location>
        <begin position="273"/>
        <end position="296"/>
    </location>
</feature>
<evidence type="ECO:0000259" key="18">
    <source>
        <dbReference type="Pfam" id="PF00361"/>
    </source>
</evidence>
<feature type="transmembrane region" description="Helical" evidence="17">
    <location>
        <begin position="201"/>
        <end position="221"/>
    </location>
</feature>
<evidence type="ECO:0000256" key="7">
    <source>
        <dbReference type="ARBA" id="ARBA00022692"/>
    </source>
</evidence>
<keyword evidence="12 17" id="KW-0520">NAD</keyword>
<sequence length="344" mass="37694">MSPTTWTIMIMSLLTSTAIVMSSHHWILAWLGLELNTMSILPLIIKSHHPRATEATTKYFLVQTTAAALILLAGLLNTWQTGQWAIMHITPEVTVILTVALMLKLGLAPGHFWFPEVLQGSTLLTALIISTWQKLAPLAILYLISQTPSTAMLTIGLLSTLIGGLMGLNQTQTRKLLAFSSIAHMGWLVTALTLSPKLATLTMMMYIFNTTAVFLALAPTATKTIPDLSTLHAGSPILTTLMLISIMSLGGLPPLSGFLPKWLIINALVTKNISFLAIMIALSSMLSIYFYTRVTYITTLTIPPNNITAKHMWRCKYSFPASLTMMVSLTTPLLSLTFFVINTM</sequence>
<evidence type="ECO:0000256" key="15">
    <source>
        <dbReference type="ARBA" id="ARBA00023136"/>
    </source>
</evidence>
<feature type="transmembrane region" description="Helical" evidence="17">
    <location>
        <begin position="317"/>
        <end position="341"/>
    </location>
</feature>
<comment type="function">
    <text evidence="17">Core subunit of the mitochondrial membrane respiratory chain NADH dehydrogenase (Complex I) which catalyzes electron transfer from NADH through the respiratory chain, using ubiquinone as an electron acceptor. Essential for the catalytic activity and assembly of complex I.</text>
</comment>
<evidence type="ECO:0000256" key="12">
    <source>
        <dbReference type="ARBA" id="ARBA00023027"/>
    </source>
</evidence>
<protein>
    <recommendedName>
        <fullName evidence="4 17">NADH-ubiquinone oxidoreductase chain 2</fullName>
        <ecNumber evidence="3 17">7.1.1.2</ecNumber>
    </recommendedName>
</protein>
<evidence type="ECO:0000256" key="11">
    <source>
        <dbReference type="ARBA" id="ARBA00022989"/>
    </source>
</evidence>
<dbReference type="InterPro" id="IPR010933">
    <property type="entry name" value="NADH_DH_su2_C"/>
</dbReference>
<accession>A0A7U3NL27</accession>
<dbReference type="PANTHER" id="PTHR46552:SF1">
    <property type="entry name" value="NADH-UBIQUINONE OXIDOREDUCTASE CHAIN 2"/>
    <property type="match status" value="1"/>
</dbReference>
<comment type="catalytic activity">
    <reaction evidence="16 17">
        <text>a ubiquinone + NADH + 5 H(+)(in) = a ubiquinol + NAD(+) + 4 H(+)(out)</text>
        <dbReference type="Rhea" id="RHEA:29091"/>
        <dbReference type="Rhea" id="RHEA-COMP:9565"/>
        <dbReference type="Rhea" id="RHEA-COMP:9566"/>
        <dbReference type="ChEBI" id="CHEBI:15378"/>
        <dbReference type="ChEBI" id="CHEBI:16389"/>
        <dbReference type="ChEBI" id="CHEBI:17976"/>
        <dbReference type="ChEBI" id="CHEBI:57540"/>
        <dbReference type="ChEBI" id="CHEBI:57945"/>
        <dbReference type="EC" id="7.1.1.2"/>
    </reaction>
</comment>
<dbReference type="InterPro" id="IPR001750">
    <property type="entry name" value="ND/Mrp_TM"/>
</dbReference>
<keyword evidence="11 17" id="KW-1133">Transmembrane helix</keyword>
<dbReference type="Pfam" id="PF00361">
    <property type="entry name" value="Proton_antipo_M"/>
    <property type="match status" value="1"/>
</dbReference>
<evidence type="ECO:0000313" key="20">
    <source>
        <dbReference type="EMBL" id="QOV08641.1"/>
    </source>
</evidence>
<evidence type="ECO:0000256" key="17">
    <source>
        <dbReference type="RuleBase" id="RU003403"/>
    </source>
</evidence>
<dbReference type="InterPro" id="IPR003917">
    <property type="entry name" value="NADH_UbQ_OxRdtase_chain2"/>
</dbReference>
<organism evidence="20">
    <name type="scientific">Lygodactylus angularis</name>
    <name type="common">Angulate dwarf gecko</name>
    <dbReference type="NCBI Taxonomy" id="983886"/>
    <lineage>
        <taxon>Eukaryota</taxon>
        <taxon>Metazoa</taxon>
        <taxon>Chordata</taxon>
        <taxon>Craniata</taxon>
        <taxon>Vertebrata</taxon>
        <taxon>Euteleostomi</taxon>
        <taxon>Lepidosauria</taxon>
        <taxon>Squamata</taxon>
        <taxon>Bifurcata</taxon>
        <taxon>Gekkota</taxon>
        <taxon>Gekkonidae</taxon>
        <taxon>Gekkoninae</taxon>
        <taxon>Lygodactylus</taxon>
    </lineage>
</organism>
<dbReference type="GO" id="GO:0005743">
    <property type="term" value="C:mitochondrial inner membrane"/>
    <property type="evidence" value="ECO:0007669"/>
    <property type="project" value="UniProtKB-SubCell"/>
</dbReference>
<evidence type="ECO:0000256" key="5">
    <source>
        <dbReference type="ARBA" id="ARBA00022448"/>
    </source>
</evidence>
<feature type="domain" description="NADH:quinone oxidoreductase/Mrp antiporter transmembrane" evidence="18">
    <location>
        <begin position="23"/>
        <end position="286"/>
    </location>
</feature>
<keyword evidence="6 17" id="KW-0679">Respiratory chain</keyword>
<dbReference type="PRINTS" id="PR01436">
    <property type="entry name" value="NADHDHGNASE2"/>
</dbReference>
<dbReference type="GO" id="GO:0008137">
    <property type="term" value="F:NADH dehydrogenase (ubiquinone) activity"/>
    <property type="evidence" value="ECO:0007669"/>
    <property type="project" value="UniProtKB-EC"/>
</dbReference>
<dbReference type="Pfam" id="PF06444">
    <property type="entry name" value="NADH_dehy_S2_C"/>
    <property type="match status" value="1"/>
</dbReference>
<comment type="similarity">
    <text evidence="2 17">Belongs to the complex I subunit 2 family.</text>
</comment>
<keyword evidence="13 17" id="KW-0830">Ubiquinone</keyword>
<keyword evidence="9 17" id="KW-1278">Translocase</keyword>
<keyword evidence="10 17" id="KW-0249">Electron transport</keyword>
<evidence type="ECO:0000259" key="19">
    <source>
        <dbReference type="Pfam" id="PF06444"/>
    </source>
</evidence>
<geneLocation type="mitochondrion" evidence="20"/>
<evidence type="ECO:0000256" key="4">
    <source>
        <dbReference type="ARBA" id="ARBA00021008"/>
    </source>
</evidence>
<dbReference type="InterPro" id="IPR050175">
    <property type="entry name" value="Complex_I_Subunit_2"/>
</dbReference>
<feature type="transmembrane region" description="Helical" evidence="17">
    <location>
        <begin position="6"/>
        <end position="33"/>
    </location>
</feature>
<dbReference type="PANTHER" id="PTHR46552">
    <property type="entry name" value="NADH-UBIQUINONE OXIDOREDUCTASE CHAIN 2"/>
    <property type="match status" value="1"/>
</dbReference>
<evidence type="ECO:0000256" key="6">
    <source>
        <dbReference type="ARBA" id="ARBA00022660"/>
    </source>
</evidence>
<evidence type="ECO:0000256" key="1">
    <source>
        <dbReference type="ARBA" id="ARBA00004448"/>
    </source>
</evidence>
<feature type="transmembrane region" description="Helical" evidence="17">
    <location>
        <begin position="150"/>
        <end position="169"/>
    </location>
</feature>
<evidence type="ECO:0000256" key="14">
    <source>
        <dbReference type="ARBA" id="ARBA00023128"/>
    </source>
</evidence>
<evidence type="ECO:0000256" key="3">
    <source>
        <dbReference type="ARBA" id="ARBA00012944"/>
    </source>
</evidence>
<keyword evidence="5" id="KW-0813">Transport</keyword>
<evidence type="ECO:0000256" key="16">
    <source>
        <dbReference type="ARBA" id="ARBA00049551"/>
    </source>
</evidence>
<evidence type="ECO:0000256" key="13">
    <source>
        <dbReference type="ARBA" id="ARBA00023075"/>
    </source>
</evidence>
<dbReference type="AlphaFoldDB" id="A0A7U3NL27"/>
<evidence type="ECO:0000256" key="9">
    <source>
        <dbReference type="ARBA" id="ARBA00022967"/>
    </source>
</evidence>
<comment type="subcellular location">
    <subcellularLocation>
        <location evidence="1 17">Mitochondrion inner membrane</location>
        <topology evidence="1 17">Multi-pass membrane protein</topology>
    </subcellularLocation>
</comment>
<keyword evidence="8 17" id="KW-0999">Mitochondrion inner membrane</keyword>